<feature type="domain" description="Carrier" evidence="1">
    <location>
        <begin position="12"/>
        <end position="91"/>
    </location>
</feature>
<dbReference type="Gene3D" id="1.10.1200.10">
    <property type="entry name" value="ACP-like"/>
    <property type="match status" value="1"/>
</dbReference>
<dbReference type="Proteomes" id="UP000655751">
    <property type="component" value="Unassembled WGS sequence"/>
</dbReference>
<accession>A0A931N6S9</accession>
<evidence type="ECO:0000259" key="1">
    <source>
        <dbReference type="PROSITE" id="PS50075"/>
    </source>
</evidence>
<gene>
    <name evidence="2" type="ORF">IT779_31785</name>
</gene>
<dbReference type="Pfam" id="PF00550">
    <property type="entry name" value="PP-binding"/>
    <property type="match status" value="1"/>
</dbReference>
<organism evidence="2 3">
    <name type="scientific">Nocardia bovistercoris</name>
    <dbReference type="NCBI Taxonomy" id="2785916"/>
    <lineage>
        <taxon>Bacteria</taxon>
        <taxon>Bacillati</taxon>
        <taxon>Actinomycetota</taxon>
        <taxon>Actinomycetes</taxon>
        <taxon>Mycobacteriales</taxon>
        <taxon>Nocardiaceae</taxon>
        <taxon>Nocardia</taxon>
    </lineage>
</organism>
<dbReference type="EMBL" id="JADMLG010000018">
    <property type="protein sequence ID" value="MBH0780861.1"/>
    <property type="molecule type" value="Genomic_DNA"/>
</dbReference>
<dbReference type="InterPro" id="IPR036736">
    <property type="entry name" value="ACP-like_sf"/>
</dbReference>
<dbReference type="AlphaFoldDB" id="A0A931N6S9"/>
<name>A0A931N6S9_9NOCA</name>
<sequence>MTENPTRTDRATDERDIVMDLIIAVLSERPHLPNSLDATTTLLEIGMDSLDLIVVFARFEERWAVPYSEEETDWTVFETLGALADTLVARAHAAGRDLR</sequence>
<reference evidence="2" key="1">
    <citation type="submission" date="2020-11" db="EMBL/GenBank/DDBJ databases">
        <title>Nocardia NEAU-351.nov., a novel actinomycete isolated from the cow dung.</title>
        <authorList>
            <person name="Zhang X."/>
        </authorList>
    </citation>
    <scope>NUCLEOTIDE SEQUENCE</scope>
    <source>
        <strain evidence="2">NEAU-351</strain>
    </source>
</reference>
<proteinExistence type="predicted"/>
<comment type="caution">
    <text evidence="2">The sequence shown here is derived from an EMBL/GenBank/DDBJ whole genome shotgun (WGS) entry which is preliminary data.</text>
</comment>
<evidence type="ECO:0000313" key="3">
    <source>
        <dbReference type="Proteomes" id="UP000655751"/>
    </source>
</evidence>
<evidence type="ECO:0000313" key="2">
    <source>
        <dbReference type="EMBL" id="MBH0780861.1"/>
    </source>
</evidence>
<dbReference type="InterPro" id="IPR009081">
    <property type="entry name" value="PP-bd_ACP"/>
</dbReference>
<keyword evidence="3" id="KW-1185">Reference proteome</keyword>
<dbReference type="RefSeq" id="WP_196153166.1">
    <property type="nucleotide sequence ID" value="NZ_JADMLG010000018.1"/>
</dbReference>
<dbReference type="PROSITE" id="PS50075">
    <property type="entry name" value="CARRIER"/>
    <property type="match status" value="1"/>
</dbReference>
<dbReference type="SUPFAM" id="SSF47336">
    <property type="entry name" value="ACP-like"/>
    <property type="match status" value="1"/>
</dbReference>
<protein>
    <recommendedName>
        <fullName evidence="1">Carrier domain-containing protein</fullName>
    </recommendedName>
</protein>